<evidence type="ECO:0000313" key="11">
    <source>
        <dbReference type="EMBL" id="BBM86025.1"/>
    </source>
</evidence>
<evidence type="ECO:0000256" key="5">
    <source>
        <dbReference type="ARBA" id="ARBA00023284"/>
    </source>
</evidence>
<dbReference type="SUPFAM" id="SSF52833">
    <property type="entry name" value="Thioredoxin-like"/>
    <property type="match status" value="1"/>
</dbReference>
<dbReference type="InterPro" id="IPR036249">
    <property type="entry name" value="Thioredoxin-like_sf"/>
</dbReference>
<keyword evidence="4 9" id="KW-1015">Disulfide bond</keyword>
<dbReference type="CDD" id="cd02947">
    <property type="entry name" value="TRX_family"/>
    <property type="match status" value="1"/>
</dbReference>
<dbReference type="PANTHER" id="PTHR43601">
    <property type="entry name" value="THIOREDOXIN, MITOCHONDRIAL"/>
    <property type="match status" value="1"/>
</dbReference>
<feature type="domain" description="Thioredoxin" evidence="10">
    <location>
        <begin position="1"/>
        <end position="104"/>
    </location>
</feature>
<comment type="similarity">
    <text evidence="1 7">Belongs to the thioredoxin family.</text>
</comment>
<accession>A0A5S9ISU9</accession>
<evidence type="ECO:0000256" key="1">
    <source>
        <dbReference type="ARBA" id="ARBA00008987"/>
    </source>
</evidence>
<evidence type="ECO:0000256" key="4">
    <source>
        <dbReference type="ARBA" id="ARBA00023157"/>
    </source>
</evidence>
<dbReference type="Proteomes" id="UP000326354">
    <property type="component" value="Chromosome"/>
</dbReference>
<dbReference type="FunFam" id="3.40.30.10:FF:000001">
    <property type="entry name" value="Thioredoxin"/>
    <property type="match status" value="1"/>
</dbReference>
<evidence type="ECO:0000259" key="10">
    <source>
        <dbReference type="PROSITE" id="PS51352"/>
    </source>
</evidence>
<sequence>MKQIQNTDEFDSEVLKSEKPVVVDFFTEWCGPCRALAPILEELSNERDDVVIAKVDAGELADLAQKYNVMAFPTLMYFKGGEVVSNLTGLRSKDALSKWIDEQG</sequence>
<evidence type="ECO:0000313" key="12">
    <source>
        <dbReference type="Proteomes" id="UP000326354"/>
    </source>
</evidence>
<reference evidence="11 12" key="1">
    <citation type="submission" date="2019-08" db="EMBL/GenBank/DDBJ databases">
        <title>Complete genome sequence of Candidatus Uab amorphum.</title>
        <authorList>
            <person name="Shiratori T."/>
            <person name="Suzuki S."/>
            <person name="Kakizawa Y."/>
            <person name="Ishida K."/>
        </authorList>
    </citation>
    <scope>NUCLEOTIDE SEQUENCE [LARGE SCALE GENOMIC DNA]</scope>
    <source>
        <strain evidence="11 12">SRT547</strain>
    </source>
</reference>
<keyword evidence="5 9" id="KW-0676">Redox-active center</keyword>
<feature type="site" description="Deprotonates C-terminal active site Cys" evidence="8">
    <location>
        <position position="24"/>
    </location>
</feature>
<dbReference type="NCBIfam" id="TIGR01068">
    <property type="entry name" value="thioredoxin"/>
    <property type="match status" value="1"/>
</dbReference>
<evidence type="ECO:0000256" key="8">
    <source>
        <dbReference type="PIRSR" id="PIRSR000077-1"/>
    </source>
</evidence>
<protein>
    <recommendedName>
        <fullName evidence="6 7">Thioredoxin</fullName>
    </recommendedName>
</protein>
<dbReference type="GO" id="GO:0045454">
    <property type="term" value="P:cell redox homeostasis"/>
    <property type="evidence" value="ECO:0007669"/>
    <property type="project" value="TreeGrafter"/>
</dbReference>
<dbReference type="EMBL" id="AP019860">
    <property type="protein sequence ID" value="BBM86025.1"/>
    <property type="molecule type" value="Genomic_DNA"/>
</dbReference>
<dbReference type="Gene3D" id="3.40.30.10">
    <property type="entry name" value="Glutaredoxin"/>
    <property type="match status" value="1"/>
</dbReference>
<feature type="active site" description="Nucleophile" evidence="8">
    <location>
        <position position="30"/>
    </location>
</feature>
<dbReference type="GO" id="GO:0015035">
    <property type="term" value="F:protein-disulfide reductase activity"/>
    <property type="evidence" value="ECO:0007669"/>
    <property type="project" value="UniProtKB-UniRule"/>
</dbReference>
<evidence type="ECO:0000256" key="2">
    <source>
        <dbReference type="ARBA" id="ARBA00022448"/>
    </source>
</evidence>
<feature type="disulfide bond" description="Redox-active" evidence="9">
    <location>
        <begin position="30"/>
        <end position="33"/>
    </location>
</feature>
<proteinExistence type="inferred from homology"/>
<name>A0A5S9ISU9_UABAM</name>
<dbReference type="PIRSF" id="PIRSF000077">
    <property type="entry name" value="Thioredoxin"/>
    <property type="match status" value="1"/>
</dbReference>
<dbReference type="PROSITE" id="PS51352">
    <property type="entry name" value="THIOREDOXIN_2"/>
    <property type="match status" value="1"/>
</dbReference>
<dbReference type="InterPro" id="IPR017937">
    <property type="entry name" value="Thioredoxin_CS"/>
</dbReference>
<evidence type="ECO:0000256" key="7">
    <source>
        <dbReference type="PIRNR" id="PIRNR000077"/>
    </source>
</evidence>
<evidence type="ECO:0000256" key="6">
    <source>
        <dbReference type="NCBIfam" id="TIGR01068"/>
    </source>
</evidence>
<gene>
    <name evidence="11" type="ORF">UABAM_04411</name>
</gene>
<dbReference type="InterPro" id="IPR013766">
    <property type="entry name" value="Thioredoxin_domain"/>
</dbReference>
<evidence type="ECO:0000256" key="3">
    <source>
        <dbReference type="ARBA" id="ARBA00022982"/>
    </source>
</evidence>
<dbReference type="PANTHER" id="PTHR43601:SF3">
    <property type="entry name" value="THIOREDOXIN, MITOCHONDRIAL"/>
    <property type="match status" value="1"/>
</dbReference>
<feature type="active site" description="Nucleophile" evidence="8">
    <location>
        <position position="33"/>
    </location>
</feature>
<keyword evidence="2" id="KW-0813">Transport</keyword>
<evidence type="ECO:0000256" key="9">
    <source>
        <dbReference type="PIRSR" id="PIRSR000077-4"/>
    </source>
</evidence>
<dbReference type="PROSITE" id="PS00194">
    <property type="entry name" value="THIOREDOXIN_1"/>
    <property type="match status" value="1"/>
</dbReference>
<dbReference type="Pfam" id="PF00085">
    <property type="entry name" value="Thioredoxin"/>
    <property type="match status" value="1"/>
</dbReference>
<dbReference type="RefSeq" id="WP_151970105.1">
    <property type="nucleotide sequence ID" value="NZ_AP019860.1"/>
</dbReference>
<dbReference type="PRINTS" id="PR00421">
    <property type="entry name" value="THIOREDOXIN"/>
</dbReference>
<keyword evidence="3" id="KW-0249">Electron transport</keyword>
<feature type="site" description="Contributes to redox potential value" evidence="8">
    <location>
        <position position="32"/>
    </location>
</feature>
<organism evidence="11 12">
    <name type="scientific">Uabimicrobium amorphum</name>
    <dbReference type="NCBI Taxonomy" id="2596890"/>
    <lineage>
        <taxon>Bacteria</taxon>
        <taxon>Pseudomonadati</taxon>
        <taxon>Planctomycetota</taxon>
        <taxon>Candidatus Uabimicrobiia</taxon>
        <taxon>Candidatus Uabimicrobiales</taxon>
        <taxon>Candidatus Uabimicrobiaceae</taxon>
        <taxon>Candidatus Uabimicrobium</taxon>
    </lineage>
</organism>
<dbReference type="InterPro" id="IPR005746">
    <property type="entry name" value="Thioredoxin"/>
</dbReference>
<dbReference type="OrthoDB" id="9790390at2"/>
<feature type="site" description="Contributes to redox potential value" evidence="8">
    <location>
        <position position="31"/>
    </location>
</feature>
<dbReference type="KEGG" id="uam:UABAM_04411"/>
<keyword evidence="12" id="KW-1185">Reference proteome</keyword>
<dbReference type="AlphaFoldDB" id="A0A5S9ISU9"/>